<evidence type="ECO:0000256" key="1">
    <source>
        <dbReference type="SAM" id="SignalP"/>
    </source>
</evidence>
<dbReference type="Proteomes" id="UP000572817">
    <property type="component" value="Unassembled WGS sequence"/>
</dbReference>
<sequence>MKLSFAIVAALASAVSAFPNGKYRFKPEDIIERDVVVLGGGAAGTYAAIRVRDSGKSVIVIEKDVRLGGHVHTYSPPGSPVALDFGVLAYLELPGVRDFFARFGIDLTPAPNPGFQTQYVDFSTGLPVTSGNSVEAAANPQALQQALGTYGQLAAQYVNLTFPSLSQLPLGADIPEDLLLPFGDFIKKYNLQAALPTIWTFVTYTGDVLREPTAYILNQFSAVHLNASANQGLLLPSTLNNSVLYDKAAQFLGPDILFSSTVVHAKRTDTSVTLEVNSGGCPKLIKAKKLIVTIPPLPSILAPLRPDERELSVFARWVHQAGYVGVLANTGLPDGLELINAVPDSSPRTLNLPGRGGASYVWNFVFSALPGLYRTNVVGKPDLTADGAKALVSEAFAEIAAAGTFNVTEPVWLAFGDHTPLQLRASAKGTATGFYQQAFLLNGYKSTFYAGAAWASDYTSVHWTYLESVILPLVFKALES</sequence>
<accession>A0A8H4IY01</accession>
<dbReference type="Gene3D" id="3.50.50.60">
    <property type="entry name" value="FAD/NAD(P)-binding domain"/>
    <property type="match status" value="1"/>
</dbReference>
<organism evidence="2 3">
    <name type="scientific">Botryosphaeria dothidea</name>
    <dbReference type="NCBI Taxonomy" id="55169"/>
    <lineage>
        <taxon>Eukaryota</taxon>
        <taxon>Fungi</taxon>
        <taxon>Dikarya</taxon>
        <taxon>Ascomycota</taxon>
        <taxon>Pezizomycotina</taxon>
        <taxon>Dothideomycetes</taxon>
        <taxon>Dothideomycetes incertae sedis</taxon>
        <taxon>Botryosphaeriales</taxon>
        <taxon>Botryosphaeriaceae</taxon>
        <taxon>Botryosphaeria</taxon>
    </lineage>
</organism>
<dbReference type="SUPFAM" id="SSF51905">
    <property type="entry name" value="FAD/NAD(P)-binding domain"/>
    <property type="match status" value="1"/>
</dbReference>
<dbReference type="Pfam" id="PF13450">
    <property type="entry name" value="NAD_binding_8"/>
    <property type="match status" value="1"/>
</dbReference>
<dbReference type="EMBL" id="WWBZ02000016">
    <property type="protein sequence ID" value="KAF4309495.1"/>
    <property type="molecule type" value="Genomic_DNA"/>
</dbReference>
<dbReference type="AlphaFoldDB" id="A0A8H4IY01"/>
<dbReference type="Gene3D" id="3.30.70.1990">
    <property type="match status" value="1"/>
</dbReference>
<reference evidence="2" key="1">
    <citation type="submission" date="2020-04" db="EMBL/GenBank/DDBJ databases">
        <title>Genome Assembly and Annotation of Botryosphaeria dothidea sdau 11-99, a Latent Pathogen of Apple Fruit Ring Rot in China.</title>
        <authorList>
            <person name="Yu C."/>
            <person name="Diao Y."/>
            <person name="Lu Q."/>
            <person name="Zhao J."/>
            <person name="Cui S."/>
            <person name="Peng C."/>
            <person name="He B."/>
            <person name="Liu H."/>
        </authorList>
    </citation>
    <scope>NUCLEOTIDE SEQUENCE [LARGE SCALE GENOMIC DNA]</scope>
    <source>
        <strain evidence="2">Sdau11-99</strain>
    </source>
</reference>
<evidence type="ECO:0000313" key="2">
    <source>
        <dbReference type="EMBL" id="KAF4309495.1"/>
    </source>
</evidence>
<comment type="caution">
    <text evidence="2">The sequence shown here is derived from an EMBL/GenBank/DDBJ whole genome shotgun (WGS) entry which is preliminary data.</text>
</comment>
<feature type="signal peptide" evidence="1">
    <location>
        <begin position="1"/>
        <end position="17"/>
    </location>
</feature>
<keyword evidence="3" id="KW-1185">Reference proteome</keyword>
<keyword evidence="1" id="KW-0732">Signal</keyword>
<dbReference type="InterPro" id="IPR036188">
    <property type="entry name" value="FAD/NAD-bd_sf"/>
</dbReference>
<gene>
    <name evidence="2" type="ORF">GTA08_BOTSDO01986</name>
</gene>
<proteinExistence type="predicted"/>
<feature type="chain" id="PRO_5034369142" description="Amine flavin-containing superfamily protein" evidence="1">
    <location>
        <begin position="18"/>
        <end position="480"/>
    </location>
</feature>
<evidence type="ECO:0008006" key="4">
    <source>
        <dbReference type="Google" id="ProtNLM"/>
    </source>
</evidence>
<evidence type="ECO:0000313" key="3">
    <source>
        <dbReference type="Proteomes" id="UP000572817"/>
    </source>
</evidence>
<protein>
    <recommendedName>
        <fullName evidence="4">Amine flavin-containing superfamily protein</fullName>
    </recommendedName>
</protein>
<name>A0A8H4IY01_9PEZI</name>
<dbReference type="Gene3D" id="1.10.405.20">
    <property type="match status" value="1"/>
</dbReference>
<dbReference type="OrthoDB" id="68575at2759"/>